<dbReference type="NCBIfam" id="TIGR04056">
    <property type="entry name" value="OMP_RagA_SusC"/>
    <property type="match status" value="1"/>
</dbReference>
<comment type="subcellular location">
    <subcellularLocation>
        <location evidence="1 7">Cell outer membrane</location>
        <topology evidence="1 7">Multi-pass membrane protein</topology>
    </subcellularLocation>
</comment>
<evidence type="ECO:0000256" key="2">
    <source>
        <dbReference type="ARBA" id="ARBA00022448"/>
    </source>
</evidence>
<dbReference type="InterPro" id="IPR012910">
    <property type="entry name" value="Plug_dom"/>
</dbReference>
<gene>
    <name evidence="9" type="ORF">SAMN05444280_1488</name>
</gene>
<dbReference type="EMBL" id="FQZE01000048">
    <property type="protein sequence ID" value="SHK00317.1"/>
    <property type="molecule type" value="Genomic_DNA"/>
</dbReference>
<dbReference type="InterPro" id="IPR023996">
    <property type="entry name" value="TonB-dep_OMP_SusC/RagA"/>
</dbReference>
<dbReference type="InterPro" id="IPR036942">
    <property type="entry name" value="Beta-barrel_TonB_sf"/>
</dbReference>
<organism evidence="9 10">
    <name type="scientific">Tangfeifania diversioriginum</name>
    <dbReference type="NCBI Taxonomy" id="1168035"/>
    <lineage>
        <taxon>Bacteria</taxon>
        <taxon>Pseudomonadati</taxon>
        <taxon>Bacteroidota</taxon>
        <taxon>Bacteroidia</taxon>
        <taxon>Marinilabiliales</taxon>
        <taxon>Prolixibacteraceae</taxon>
        <taxon>Tangfeifania</taxon>
    </lineage>
</organism>
<dbReference type="InterPro" id="IPR008969">
    <property type="entry name" value="CarboxyPept-like_regulatory"/>
</dbReference>
<dbReference type="Gene3D" id="2.40.170.20">
    <property type="entry name" value="TonB-dependent receptor, beta-barrel domain"/>
    <property type="match status" value="1"/>
</dbReference>
<keyword evidence="2 7" id="KW-0813">Transport</keyword>
<comment type="similarity">
    <text evidence="7">Belongs to the TonB-dependent receptor family.</text>
</comment>
<dbReference type="OrthoDB" id="9768177at2"/>
<dbReference type="RefSeq" id="WP_083578355.1">
    <property type="nucleotide sequence ID" value="NZ_FQZE01000048.1"/>
</dbReference>
<evidence type="ECO:0000256" key="4">
    <source>
        <dbReference type="ARBA" id="ARBA00022692"/>
    </source>
</evidence>
<protein>
    <submittedName>
        <fullName evidence="9">TonB-linked outer membrane protein, SusC/RagA family</fullName>
    </submittedName>
</protein>
<dbReference type="InterPro" id="IPR037066">
    <property type="entry name" value="Plug_dom_sf"/>
</dbReference>
<dbReference type="Gene3D" id="2.170.130.10">
    <property type="entry name" value="TonB-dependent receptor, plug domain"/>
    <property type="match status" value="1"/>
</dbReference>
<evidence type="ECO:0000256" key="3">
    <source>
        <dbReference type="ARBA" id="ARBA00022452"/>
    </source>
</evidence>
<feature type="domain" description="TonB-dependent receptor plug" evidence="8">
    <location>
        <begin position="140"/>
        <end position="262"/>
    </location>
</feature>
<evidence type="ECO:0000259" key="8">
    <source>
        <dbReference type="Pfam" id="PF07715"/>
    </source>
</evidence>
<dbReference type="AlphaFoldDB" id="A0A1M6NX44"/>
<dbReference type="PROSITE" id="PS52016">
    <property type="entry name" value="TONB_DEPENDENT_REC_3"/>
    <property type="match status" value="1"/>
</dbReference>
<evidence type="ECO:0000256" key="5">
    <source>
        <dbReference type="ARBA" id="ARBA00023136"/>
    </source>
</evidence>
<dbReference type="InterPro" id="IPR023997">
    <property type="entry name" value="TonB-dep_OMP_SusC/RagA_CS"/>
</dbReference>
<dbReference type="STRING" id="1168035.SAMN05444280_1488"/>
<dbReference type="Gene3D" id="2.60.40.1120">
    <property type="entry name" value="Carboxypeptidase-like, regulatory domain"/>
    <property type="match status" value="1"/>
</dbReference>
<evidence type="ECO:0000256" key="7">
    <source>
        <dbReference type="PROSITE-ProRule" id="PRU01360"/>
    </source>
</evidence>
<keyword evidence="6 7" id="KW-0998">Cell outer membrane</keyword>
<dbReference type="Pfam" id="PF13715">
    <property type="entry name" value="CarbopepD_reg_2"/>
    <property type="match status" value="1"/>
</dbReference>
<keyword evidence="5 7" id="KW-0472">Membrane</keyword>
<keyword evidence="4 7" id="KW-0812">Transmembrane</keyword>
<evidence type="ECO:0000256" key="6">
    <source>
        <dbReference type="ARBA" id="ARBA00023237"/>
    </source>
</evidence>
<dbReference type="SUPFAM" id="SSF56935">
    <property type="entry name" value="Porins"/>
    <property type="match status" value="1"/>
</dbReference>
<evidence type="ECO:0000313" key="10">
    <source>
        <dbReference type="Proteomes" id="UP000184050"/>
    </source>
</evidence>
<dbReference type="SUPFAM" id="SSF49464">
    <property type="entry name" value="Carboxypeptidase regulatory domain-like"/>
    <property type="match status" value="1"/>
</dbReference>
<evidence type="ECO:0000256" key="1">
    <source>
        <dbReference type="ARBA" id="ARBA00004571"/>
    </source>
</evidence>
<reference evidence="9 10" key="1">
    <citation type="submission" date="2016-11" db="EMBL/GenBank/DDBJ databases">
        <authorList>
            <person name="Jaros S."/>
            <person name="Januszkiewicz K."/>
            <person name="Wedrychowicz H."/>
        </authorList>
    </citation>
    <scope>NUCLEOTIDE SEQUENCE [LARGE SCALE GENOMIC DNA]</scope>
    <source>
        <strain evidence="9 10">DSM 27063</strain>
    </source>
</reference>
<sequence>MKLSFSTIINTKYLFCSILSIFMLVLNGKVVAGPDTNSNPADQGTIRVTGTVTSAVDGTPLPGLSIIVQGTSVGTITNTDGNYTINAPEDGILVFSFVGFRTQEVPVEGRNVINVSMEESIEALEEVVVTALGIKREEKSLGFSVGKVSGEELTRVAQENILNSMAGKVAGVTISSTGGAGSTVNMVIRGATSMSTDNQPLFVVDGVPMTNTVNNVGGFGSDNRVDYGNSIADLDPESIQDVSILKGPSAAALYGTRAGNGVVLITTKKPTEKGMKVTVTSNSVWDFPVRYLNVHTQFASGFFSYRPENFGGGILPEISPTEAFGAGPENDKGYWAVQWHSPVDANGVRVPIEVVSYPNNFKNFINDYSFTTTNGASVSSSSEILNYRLGVTNMTHNGLIPNSDLNKNSVSLSASSKPRKNLTISTDINFTNSWADNRPASNRGTNPLEWAYKHPSNIDIRDLKDYGSGNDIKRVSGGHENPYFLAHGVNNSFDRYRVYGNLMATWEITPEFSLMGRMTLNKSDEVRETKIAPGYTDEPNNGAYGIVTGNNLERNMDVLATWEKQYNNFSVTASAGGNLLYSKSSSVSNSSKSGSGLTVPNLFTVNNISSGALNYSNYRSQKAINSIYAIANLGWADIIYLDLTARNDWSSTLPAENRSYFYPSASLSIMLDQIFNMGNQVEMFKIRGGAAQVGNDTSPYRLYPTYQDAGQWGEAIRMAKQSGLLSPNLLPEEATSYEIGTDIRLFSNRLRLDGTYYKVDNRNQILGVPLAASTGFSGVQINAGLLQSKGIELLLGITPVKTANWNWDLNFNFTKNKTVILELAEEVEFVEFWDEARVRSIGYVKNEAEGHDGLLGNLYSRKVMRVTDKNSDYYGYPILGSGLDAEWQGEEEYSLVGNYNPDFIMGLQSSLSYKNFTLNMTFDWRSGGQYVSQSFRYLSEDSMSEAWLNGLVHPGDLGGAPSQALRDWVIANEDRLLLGDDLRPVGGPTPEFGGFPESFSGVTVYDGTFAPGVIGHHDENGNFILEQENLGAEGTIFLPYVVSYPWDIGEANLFDADYVKLREVSLNYRLPARISQKFGLQDVNFALYSRNILLWTKDAGIGVDPERAYQAEGNGKFKQGVERYNAEPWVVPIGFKMNFSF</sequence>
<keyword evidence="3 7" id="KW-1134">Transmembrane beta strand</keyword>
<dbReference type="NCBIfam" id="TIGR04057">
    <property type="entry name" value="SusC_RagA_signa"/>
    <property type="match status" value="1"/>
</dbReference>
<name>A0A1M6NX44_9BACT</name>
<dbReference type="InterPro" id="IPR039426">
    <property type="entry name" value="TonB-dep_rcpt-like"/>
</dbReference>
<dbReference type="Proteomes" id="UP000184050">
    <property type="component" value="Unassembled WGS sequence"/>
</dbReference>
<accession>A0A1M6NX44</accession>
<dbReference type="Pfam" id="PF07715">
    <property type="entry name" value="Plug"/>
    <property type="match status" value="1"/>
</dbReference>
<evidence type="ECO:0000313" key="9">
    <source>
        <dbReference type="EMBL" id="SHK00317.1"/>
    </source>
</evidence>
<keyword evidence="10" id="KW-1185">Reference proteome</keyword>
<proteinExistence type="inferred from homology"/>
<dbReference type="GO" id="GO:0009279">
    <property type="term" value="C:cell outer membrane"/>
    <property type="evidence" value="ECO:0007669"/>
    <property type="project" value="UniProtKB-SubCell"/>
</dbReference>